<dbReference type="EMBL" id="PPTT01000014">
    <property type="protein sequence ID" value="RDB68596.1"/>
    <property type="molecule type" value="Genomic_DNA"/>
</dbReference>
<dbReference type="GO" id="GO:0046872">
    <property type="term" value="F:metal ion binding"/>
    <property type="evidence" value="ECO:0007669"/>
    <property type="project" value="UniProtKB-KW"/>
</dbReference>
<comment type="caution">
    <text evidence="6">The sequence shown here is derived from an EMBL/GenBank/DDBJ whole genome shotgun (WGS) entry which is preliminary data.</text>
</comment>
<evidence type="ECO:0000313" key="6">
    <source>
        <dbReference type="EMBL" id="RNM40409.1"/>
    </source>
</evidence>
<evidence type="ECO:0000256" key="4">
    <source>
        <dbReference type="ARBA" id="ARBA00023014"/>
    </source>
</evidence>
<name>A0A3N0ITT3_9ACTN</name>
<evidence type="ECO:0000313" key="5">
    <source>
        <dbReference type="EMBL" id="RDB68596.1"/>
    </source>
</evidence>
<gene>
    <name evidence="5" type="ORF">C1876_09085</name>
    <name evidence="6" type="ORF">DMP09_14475</name>
</gene>
<evidence type="ECO:0000256" key="1">
    <source>
        <dbReference type="ARBA" id="ARBA00005806"/>
    </source>
</evidence>
<evidence type="ECO:0000313" key="7">
    <source>
        <dbReference type="Proteomes" id="UP000253817"/>
    </source>
</evidence>
<dbReference type="Gene3D" id="3.40.50.11900">
    <property type="match status" value="1"/>
</dbReference>
<keyword evidence="3" id="KW-0408">Iron</keyword>
<comment type="similarity">
    <text evidence="1">Belongs to the FldB/FldC dehydratase alpha/beta subunit family.</text>
</comment>
<dbReference type="Proteomes" id="UP000270112">
    <property type="component" value="Unassembled WGS sequence"/>
</dbReference>
<organism evidence="6 8">
    <name type="scientific">Eggerthella sinensis</name>
    <dbReference type="NCBI Taxonomy" id="242230"/>
    <lineage>
        <taxon>Bacteria</taxon>
        <taxon>Bacillati</taxon>
        <taxon>Actinomycetota</taxon>
        <taxon>Coriobacteriia</taxon>
        <taxon>Eggerthellales</taxon>
        <taxon>Eggerthellaceae</taxon>
        <taxon>Eggerthella</taxon>
    </lineage>
</organism>
<keyword evidence="7" id="KW-1185">Reference proteome</keyword>
<dbReference type="GO" id="GO:0016836">
    <property type="term" value="F:hydro-lyase activity"/>
    <property type="evidence" value="ECO:0007669"/>
    <property type="project" value="UniProtKB-ARBA"/>
</dbReference>
<reference evidence="6" key="3">
    <citation type="journal article" date="2019" name="Microbiol. Resour. Announc.">
        <title>Draft Genome Sequences of Type Strains of Gordonibacter faecihominis, Paraeggerthella hongkongensis, Parvibacter caecicola,Slackia equolifaciens, Slackia faecicanis, and Slackia isoflavoniconvertens.</title>
        <authorList>
            <person name="Danylec N."/>
            <person name="Stoll D.A."/>
            <person name="Dotsch A."/>
            <person name="Huch M."/>
        </authorList>
    </citation>
    <scope>NUCLEOTIDE SEQUENCE</scope>
    <source>
        <strain evidence="6">DSM 16107</strain>
    </source>
</reference>
<dbReference type="Proteomes" id="UP000253817">
    <property type="component" value="Unassembled WGS sequence"/>
</dbReference>
<dbReference type="EMBL" id="QICC01000084">
    <property type="protein sequence ID" value="RNM40409.1"/>
    <property type="molecule type" value="Genomic_DNA"/>
</dbReference>
<reference evidence="8" key="2">
    <citation type="submission" date="2018-05" db="EMBL/GenBank/DDBJ databases">
        <title>Genome Sequencing of selected type strains of the family Eggerthellaceae.</title>
        <authorList>
            <person name="Danylec N."/>
            <person name="Stoll D.A."/>
            <person name="Doetsch A."/>
            <person name="Huch M."/>
        </authorList>
    </citation>
    <scope>NUCLEOTIDE SEQUENCE [LARGE SCALE GENOMIC DNA]</scope>
    <source>
        <strain evidence="8">DSM 16107</strain>
    </source>
</reference>
<dbReference type="PANTHER" id="PTHR30548:SF5">
    <property type="entry name" value="SUBUNIT OF OXYGEN-SENSITIVE 2-HYDROXYISOCAPROYL-COA DEHYDRATASE"/>
    <property type="match status" value="1"/>
</dbReference>
<sequence length="376" mass="40940">MSDIKELLAPFAAAASNPSAQVERYVAEGKRIIGVGPYYVPEELVHAGGGVPFGVWGMVGPAVEAKKYFPPFFCSICQMTLEMGLTGKLDQLSGMMITGLCDNLRPFSQNWSAGVGSKIPMIFVSQPQNRAFPGGRQYAIDSYTEVKRDVEECLGTIIEDDDLRASIALYNEWRAAMRTFVQLAGQHPAEVSVTDRVNVINAGYYLLKDEHLPLVRALNEALAALPSSLEGYKPIVLSGIYEDIPSISAILEDNKFAIVADDLAKESRAFALQVPEEGDPVEALADGWCALKCDSVLFDPHKDHCRRIPALAQEAGAAGVVILMAKFCDPEEYDEPITKRECKAAGVPVVTIEVDQSTETYGQARTQLETFAELIG</sequence>
<protein>
    <submittedName>
        <fullName evidence="6">2-hydroxyacyl-CoA dehydratase</fullName>
    </submittedName>
</protein>
<dbReference type="GO" id="GO:0051536">
    <property type="term" value="F:iron-sulfur cluster binding"/>
    <property type="evidence" value="ECO:0007669"/>
    <property type="project" value="UniProtKB-KW"/>
</dbReference>
<keyword evidence="2" id="KW-0479">Metal-binding</keyword>
<dbReference type="InterPro" id="IPR010327">
    <property type="entry name" value="FldB/FldC_alpha/beta"/>
</dbReference>
<dbReference type="Gene3D" id="1.20.1270.370">
    <property type="match status" value="1"/>
</dbReference>
<proteinExistence type="inferred from homology"/>
<accession>A0A3N0ITT3</accession>
<evidence type="ECO:0000256" key="3">
    <source>
        <dbReference type="ARBA" id="ARBA00023004"/>
    </source>
</evidence>
<reference evidence="5 7" key="1">
    <citation type="journal article" date="2018" name="Elife">
        <title>Discovery and characterization of a prevalent human gut bacterial enzyme sufficient for the inactivation of a family of plant toxins.</title>
        <authorList>
            <person name="Koppel N."/>
            <person name="Bisanz J.E."/>
            <person name="Pandelia M.E."/>
            <person name="Turnbaugh P.J."/>
            <person name="Balskus E.P."/>
        </authorList>
    </citation>
    <scope>NUCLEOTIDE SEQUENCE [LARGE SCALE GENOMIC DNA]</scope>
    <source>
        <strain evidence="5 7">DSM 16107</strain>
    </source>
</reference>
<evidence type="ECO:0000256" key="2">
    <source>
        <dbReference type="ARBA" id="ARBA00022723"/>
    </source>
</evidence>
<dbReference type="AlphaFoldDB" id="A0A3N0ITT3"/>
<evidence type="ECO:0000313" key="8">
    <source>
        <dbReference type="Proteomes" id="UP000270112"/>
    </source>
</evidence>
<keyword evidence="4" id="KW-0411">Iron-sulfur</keyword>
<dbReference type="OrthoDB" id="355459at2"/>
<dbReference type="RefSeq" id="WP_114546406.1">
    <property type="nucleotide sequence ID" value="NZ_PPTT01000014.1"/>
</dbReference>
<dbReference type="Gene3D" id="3.40.50.11890">
    <property type="match status" value="1"/>
</dbReference>
<dbReference type="PANTHER" id="PTHR30548">
    <property type="entry name" value="2-HYDROXYGLUTARYL-COA DEHYDRATASE, D-COMPONENT-RELATED"/>
    <property type="match status" value="1"/>
</dbReference>
<dbReference type="Pfam" id="PF06050">
    <property type="entry name" value="HGD-D"/>
    <property type="match status" value="1"/>
</dbReference>